<evidence type="ECO:0000313" key="3">
    <source>
        <dbReference type="Proteomes" id="UP000284702"/>
    </source>
</evidence>
<reference evidence="2" key="1">
    <citation type="submission" date="2018-07" db="EMBL/GenBank/DDBJ databases">
        <title>Annotation of Aphanomyces astaci genome assembly.</title>
        <authorList>
            <person name="Studholme D.J."/>
        </authorList>
    </citation>
    <scope>NUCLEOTIDE SEQUENCE [LARGE SCALE GENOMIC DNA]</scope>
    <source>
        <strain evidence="2">Pc</strain>
    </source>
</reference>
<feature type="region of interest" description="Disordered" evidence="1">
    <location>
        <begin position="150"/>
        <end position="181"/>
    </location>
</feature>
<comment type="caution">
    <text evidence="2">The sequence shown here is derived from an EMBL/GenBank/DDBJ whole genome shotgun (WGS) entry which is preliminary data.</text>
</comment>
<dbReference type="EMBL" id="MZMZ02005420">
    <property type="protein sequence ID" value="RQM15811.1"/>
    <property type="molecule type" value="Genomic_DNA"/>
</dbReference>
<dbReference type="InterPro" id="IPR012337">
    <property type="entry name" value="RNaseH-like_sf"/>
</dbReference>
<name>A0A425CFH1_APHAT</name>
<feature type="region of interest" description="Disordered" evidence="1">
    <location>
        <begin position="1"/>
        <end position="57"/>
    </location>
</feature>
<feature type="compositionally biased region" description="Basic and acidic residues" evidence="1">
    <location>
        <begin position="1"/>
        <end position="14"/>
    </location>
</feature>
<organism evidence="2 3">
    <name type="scientific">Aphanomyces astaci</name>
    <name type="common">Crayfish plague agent</name>
    <dbReference type="NCBI Taxonomy" id="112090"/>
    <lineage>
        <taxon>Eukaryota</taxon>
        <taxon>Sar</taxon>
        <taxon>Stramenopiles</taxon>
        <taxon>Oomycota</taxon>
        <taxon>Saprolegniomycetes</taxon>
        <taxon>Saprolegniales</taxon>
        <taxon>Verrucalvaceae</taxon>
        <taxon>Aphanomyces</taxon>
    </lineage>
</organism>
<gene>
    <name evidence="2" type="ORF">B5M09_013281</name>
</gene>
<dbReference type="InterPro" id="IPR036397">
    <property type="entry name" value="RNaseH_sf"/>
</dbReference>
<dbReference type="Proteomes" id="UP000284702">
    <property type="component" value="Unassembled WGS sequence"/>
</dbReference>
<evidence type="ECO:0000256" key="1">
    <source>
        <dbReference type="SAM" id="MobiDB-lite"/>
    </source>
</evidence>
<evidence type="ECO:0008006" key="4">
    <source>
        <dbReference type="Google" id="ProtNLM"/>
    </source>
</evidence>
<sequence>MLRQLEERGEKAATEKLSSSVVPVEPTRAEQRPEQPKEVTSQWRRPPVAEDQPQLTATRISVAQVHSDKFKQWRDKAETAQLHPVAYRPALMGLVERFNKAVKDMLSTMVQDIEVDATADGDPLPETEEVVELRPVVGTGLEPMETTRLRRSTRQLAAANRQMEAENSEHQADEIGIRQRK</sequence>
<dbReference type="GO" id="GO:0003676">
    <property type="term" value="F:nucleic acid binding"/>
    <property type="evidence" value="ECO:0007669"/>
    <property type="project" value="InterPro"/>
</dbReference>
<keyword evidence="3" id="KW-1185">Reference proteome</keyword>
<dbReference type="SUPFAM" id="SSF53098">
    <property type="entry name" value="Ribonuclease H-like"/>
    <property type="match status" value="1"/>
</dbReference>
<accession>A0A425CFH1</accession>
<evidence type="ECO:0000313" key="2">
    <source>
        <dbReference type="EMBL" id="RQM15811.1"/>
    </source>
</evidence>
<dbReference type="Gene3D" id="3.30.420.10">
    <property type="entry name" value="Ribonuclease H-like superfamily/Ribonuclease H"/>
    <property type="match status" value="1"/>
</dbReference>
<feature type="compositionally biased region" description="Basic and acidic residues" evidence="1">
    <location>
        <begin position="27"/>
        <end position="37"/>
    </location>
</feature>
<protein>
    <recommendedName>
        <fullName evidence="4">Integrase catalytic domain-containing protein</fullName>
    </recommendedName>
</protein>
<dbReference type="AlphaFoldDB" id="A0A425CFH1"/>
<proteinExistence type="predicted"/>
<dbReference type="VEuPathDB" id="FungiDB:H257_13890"/>
<feature type="compositionally biased region" description="Basic and acidic residues" evidence="1">
    <location>
        <begin position="163"/>
        <end position="181"/>
    </location>
</feature>